<dbReference type="PANTHER" id="PTHR46268">
    <property type="entry name" value="STRESS RESPONSE PROTEIN NHAX"/>
    <property type="match status" value="1"/>
</dbReference>
<evidence type="ECO:0000256" key="1">
    <source>
        <dbReference type="ARBA" id="ARBA00008791"/>
    </source>
</evidence>
<dbReference type="KEGG" id="mshg:MSG_02805"/>
<dbReference type="InterPro" id="IPR006016">
    <property type="entry name" value="UspA"/>
</dbReference>
<name>A0A1Z4EIY6_9MYCO</name>
<proteinExistence type="inferred from homology"/>
<keyword evidence="3" id="KW-1185">Reference proteome</keyword>
<gene>
    <name evidence="2" type="ORF">MSG_02805</name>
</gene>
<dbReference type="AlphaFoldDB" id="A0A1Z4EIY6"/>
<dbReference type="PANTHER" id="PTHR46268:SF6">
    <property type="entry name" value="UNIVERSAL STRESS PROTEIN UP12"/>
    <property type="match status" value="1"/>
</dbReference>
<reference evidence="3" key="1">
    <citation type="submission" date="2017-06" db="EMBL/GenBank/DDBJ databases">
        <title>Complete Genome Sequence of Mycobacterium shigaense.</title>
        <authorList>
            <person name="Fukano H."/>
            <person name="Yoshida M."/>
            <person name="Kazumi Y."/>
            <person name="Ogura Y."/>
            <person name="Mitarai S."/>
            <person name="Hayashi T."/>
            <person name="Hoshino Y."/>
        </authorList>
    </citation>
    <scope>NUCLEOTIDE SEQUENCE [LARGE SCALE GENOMIC DNA]</scope>
    <source>
        <strain evidence="3">UN-152</strain>
    </source>
</reference>
<dbReference type="Gene3D" id="3.40.50.620">
    <property type="entry name" value="HUPs"/>
    <property type="match status" value="2"/>
</dbReference>
<organism evidence="2 3">
    <name type="scientific">Mycobacterium shigaense</name>
    <dbReference type="NCBI Taxonomy" id="722731"/>
    <lineage>
        <taxon>Bacteria</taxon>
        <taxon>Bacillati</taxon>
        <taxon>Actinomycetota</taxon>
        <taxon>Actinomycetes</taxon>
        <taxon>Mycobacteriales</taxon>
        <taxon>Mycobacteriaceae</taxon>
        <taxon>Mycobacterium</taxon>
        <taxon>Mycobacterium simiae complex</taxon>
    </lineage>
</organism>
<dbReference type="PRINTS" id="PR01438">
    <property type="entry name" value="UNVRSLSTRESS"/>
</dbReference>
<dbReference type="OrthoDB" id="3174546at2"/>
<comment type="similarity">
    <text evidence="1">Belongs to the universal stress protein A family.</text>
</comment>
<dbReference type="InterPro" id="IPR014729">
    <property type="entry name" value="Rossmann-like_a/b/a_fold"/>
</dbReference>
<dbReference type="RefSeq" id="WP_096440438.1">
    <property type="nucleotide sequence ID" value="NZ_MWON01000026.1"/>
</dbReference>
<protein>
    <submittedName>
        <fullName evidence="2">Universal stress protein</fullName>
    </submittedName>
</protein>
<evidence type="ECO:0000313" key="2">
    <source>
        <dbReference type="EMBL" id="BAX92949.1"/>
    </source>
</evidence>
<dbReference type="Pfam" id="PF00582">
    <property type="entry name" value="Usp"/>
    <property type="match status" value="2"/>
</dbReference>
<sequence>MSELPIYRPVVVGIDGSKAAIHAALWAVDEAVRRDVPLRLLHTVGQENGHEVEPDAMASKLTAAQTAIQRAVTAIEAKNQLVKIETEIAQGPPVGSLIRASAAASLVCVGALGLRHFEPGRTGSTAGALAVSARCPVAIVRGHHEQRPAQRADDVVVEVNGSPDNGVLLGTAIEEASLRNVGVRAVVCAPAAPGGDDTTTDGDHRARADLDRRLARWRRRYPDVRVESVVAHGSLLDYVAHKRRATTLMVVGAHSRPHLDELLGPRGSAILRDAQCSLLIVNQQNL</sequence>
<dbReference type="Proteomes" id="UP000217736">
    <property type="component" value="Chromosome"/>
</dbReference>
<dbReference type="InterPro" id="IPR006015">
    <property type="entry name" value="Universal_stress_UspA"/>
</dbReference>
<evidence type="ECO:0000313" key="3">
    <source>
        <dbReference type="Proteomes" id="UP000217736"/>
    </source>
</evidence>
<accession>A0A1Z4EIY6</accession>
<dbReference type="EMBL" id="AP018164">
    <property type="protein sequence ID" value="BAX92949.1"/>
    <property type="molecule type" value="Genomic_DNA"/>
</dbReference>
<dbReference type="SUPFAM" id="SSF52402">
    <property type="entry name" value="Adenine nucleotide alpha hydrolases-like"/>
    <property type="match status" value="2"/>
</dbReference>